<evidence type="ECO:0000256" key="4">
    <source>
        <dbReference type="ARBA" id="ARBA00022840"/>
    </source>
</evidence>
<gene>
    <name evidence="9" type="primary">glnE</name>
    <name evidence="9" type="ORF">G3M78_00305</name>
</gene>
<evidence type="ECO:0000256" key="5">
    <source>
        <dbReference type="ARBA" id="ARBA00022842"/>
    </source>
</evidence>
<evidence type="ECO:0000256" key="3">
    <source>
        <dbReference type="ARBA" id="ARBA00022741"/>
    </source>
</evidence>
<keyword evidence="4" id="KW-0067">ATP-binding</keyword>
<dbReference type="GO" id="GO:0005524">
    <property type="term" value="F:ATP binding"/>
    <property type="evidence" value="ECO:0007669"/>
    <property type="project" value="UniProtKB-KW"/>
</dbReference>
<dbReference type="EC" id="2.7.7.89" evidence="9"/>
<dbReference type="Pfam" id="PF03710">
    <property type="entry name" value="GlnE"/>
    <property type="match status" value="2"/>
</dbReference>
<dbReference type="EMBL" id="CP048620">
    <property type="protein sequence ID" value="QPJ63931.1"/>
    <property type="molecule type" value="Genomic_DNA"/>
</dbReference>
<dbReference type="KEGG" id="nva:G3M78_00305"/>
<dbReference type="GO" id="GO:0005829">
    <property type="term" value="C:cytosol"/>
    <property type="evidence" value="ECO:0007669"/>
    <property type="project" value="TreeGrafter"/>
</dbReference>
<dbReference type="PANTHER" id="PTHR30621">
    <property type="entry name" value="GLUTAMINE SYNTHETASE ADENYLYLTRANSFERASE"/>
    <property type="match status" value="1"/>
</dbReference>
<feature type="domain" description="PII-uridylyltransferase/Glutamine-synthetase adenylyltransferase" evidence="8">
    <location>
        <begin position="384"/>
        <end position="528"/>
    </location>
</feature>
<dbReference type="Gene3D" id="3.30.460.10">
    <property type="entry name" value="Beta Polymerase, domain 2"/>
    <property type="match status" value="2"/>
</dbReference>
<dbReference type="SUPFAM" id="SSF81593">
    <property type="entry name" value="Nucleotidyltransferase substrate binding subunit/domain"/>
    <property type="match status" value="2"/>
</dbReference>
<dbReference type="CDD" id="cd05401">
    <property type="entry name" value="NT_GlnE_GlnD_like"/>
    <property type="match status" value="2"/>
</dbReference>
<dbReference type="GO" id="GO:0047388">
    <property type="term" value="F:[glutamine synthetase]-adenylyl-L-tyrosine phosphorylase activity"/>
    <property type="evidence" value="ECO:0007669"/>
    <property type="project" value="UniProtKB-EC"/>
</dbReference>
<dbReference type="Pfam" id="PF08335">
    <property type="entry name" value="GlnD_UR_UTase"/>
    <property type="match status" value="2"/>
</dbReference>
<evidence type="ECO:0000313" key="9">
    <source>
        <dbReference type="EMBL" id="QPJ63931.1"/>
    </source>
</evidence>
<evidence type="ECO:0000256" key="2">
    <source>
        <dbReference type="ARBA" id="ARBA00022695"/>
    </source>
</evidence>
<evidence type="ECO:0000256" key="1">
    <source>
        <dbReference type="ARBA" id="ARBA00022679"/>
    </source>
</evidence>
<keyword evidence="9" id="KW-0436">Ligase</keyword>
<dbReference type="SUPFAM" id="SSF81301">
    <property type="entry name" value="Nucleotidyltransferase"/>
    <property type="match status" value="2"/>
</dbReference>
<reference evidence="10" key="1">
    <citation type="submission" date="2020-02" db="EMBL/GenBank/DDBJ databases">
        <title>Genomic and physiological characterization of two novel Nitrospinaceae genera.</title>
        <authorList>
            <person name="Mueller A.J."/>
            <person name="Jung M.-Y."/>
            <person name="Strachan C.R."/>
            <person name="Herbold C.W."/>
            <person name="Kirkegaard R.H."/>
            <person name="Daims H."/>
        </authorList>
    </citation>
    <scope>NUCLEOTIDE SEQUENCE [LARGE SCALE GENOMIC DNA]</scope>
</reference>
<dbReference type="InterPro" id="IPR023057">
    <property type="entry name" value="GlnE"/>
</dbReference>
<dbReference type="Gene3D" id="1.20.120.1510">
    <property type="match status" value="1"/>
</dbReference>
<dbReference type="NCBIfam" id="NF008292">
    <property type="entry name" value="PRK11072.1"/>
    <property type="match status" value="1"/>
</dbReference>
<dbReference type="InterPro" id="IPR013546">
    <property type="entry name" value="PII_UdlTrfase/GS_AdlTrfase"/>
</dbReference>
<dbReference type="GO" id="GO:0000820">
    <property type="term" value="P:regulation of glutamine family amino acid metabolic process"/>
    <property type="evidence" value="ECO:0007669"/>
    <property type="project" value="TreeGrafter"/>
</dbReference>
<accession>A0A7T0G267</accession>
<dbReference type="PANTHER" id="PTHR30621:SF0">
    <property type="entry name" value="BIFUNCTIONAL GLUTAMINE SYNTHETASE ADENYLYLTRANSFERASE_ADENYLYL-REMOVING ENZYME"/>
    <property type="match status" value="1"/>
</dbReference>
<name>A0A7T0G267_9BACT</name>
<dbReference type="Gene3D" id="1.20.120.330">
    <property type="entry name" value="Nucleotidyltransferases domain 2"/>
    <property type="match status" value="2"/>
</dbReference>
<keyword evidence="5" id="KW-0460">Magnesium</keyword>
<dbReference type="InterPro" id="IPR005190">
    <property type="entry name" value="GlnE_rpt_dom"/>
</dbReference>
<keyword evidence="6" id="KW-0511">Multifunctional enzyme</keyword>
<dbReference type="GO" id="GO:0016874">
    <property type="term" value="F:ligase activity"/>
    <property type="evidence" value="ECO:0007669"/>
    <property type="project" value="UniProtKB-KW"/>
</dbReference>
<feature type="domain" description="Glutamate-ammonia ligase adenylyltransferase repeated" evidence="7">
    <location>
        <begin position="104"/>
        <end position="361"/>
    </location>
</feature>
<keyword evidence="2 9" id="KW-0548">Nucleotidyltransferase</keyword>
<evidence type="ECO:0000259" key="8">
    <source>
        <dbReference type="Pfam" id="PF08335"/>
    </source>
</evidence>
<keyword evidence="3" id="KW-0547">Nucleotide-binding</keyword>
<dbReference type="InterPro" id="IPR043519">
    <property type="entry name" value="NT_sf"/>
</dbReference>
<dbReference type="EC" id="2.7.7.42" evidence="9"/>
<feature type="domain" description="Glutamate-ammonia ligase adenylyltransferase repeated" evidence="7">
    <location>
        <begin position="645"/>
        <end position="885"/>
    </location>
</feature>
<keyword evidence="1 9" id="KW-0808">Transferase</keyword>
<dbReference type="AlphaFoldDB" id="A0A7T0G267"/>
<organism evidence="9 10">
    <name type="scientific">Candidatus Nitrohelix vancouverensis</name>
    <dbReference type="NCBI Taxonomy" id="2705534"/>
    <lineage>
        <taxon>Bacteria</taxon>
        <taxon>Pseudomonadati</taxon>
        <taxon>Nitrospinota/Tectimicrobiota group</taxon>
        <taxon>Nitrospinota</taxon>
        <taxon>Nitrospinia</taxon>
        <taxon>Nitrospinales</taxon>
        <taxon>Nitrospinaceae</taxon>
        <taxon>Candidatus Nitrohelix</taxon>
    </lineage>
</organism>
<evidence type="ECO:0000313" key="10">
    <source>
        <dbReference type="Proteomes" id="UP000594464"/>
    </source>
</evidence>
<sequence length="1059" mass="120738">MNESTCQLLNERLLASAPWEDSLTAPLEDCGFIEVKSDWKLLQDLSRQCSFSEFFPHFFEDFLKFLSGSFDPNIALRNFSRFADCIDDKNHFYSQLAFSPDFHQKLITLFSGSQVLTDTLLQNPSLVDWLGLPETLEESKSRDGLMRDYYDLAGKDYNTEKTPSLLRRFKKREYIRVGLRDLLGTVSFEETVGDISNIADVALQAAYEFAEETLQKKYGVPYYEDADGKRHEAEFTVLGMGKLGGRELNYSSDIDIICIYSSSKGETVPEPGKEGQQVRISNHEYFTKLAQLLTKTLHEITPEGAVFRVDLDLRPEGKSGEIANSLASCEIYYQSWGRTWERQALIKARVSAGSEALGNEFYKLVEPFVYRRSLDFSAIKEIKSMKLKINDSLKARHKGQANIKLGFGGIREIEFIVQAYQLIFGGRNISLREPNTLRVLKRLRSREFINADDYSKLKDAYIFLRNLENRVQISFGLQTHDLPKGESRLRSLAKKMRIEGEPEQLSARLMEQFNFHTEFVGKMFAELFADEEDQSAAENASREWTQDVERNSALSEEHLKRLGFAEPPRTLIFLKSLREGKEFSHPSEKSLQVFDAVYPRLMESCLKSPNPNSALENLVKFMESSGARESYMSLFESNEKLLELILILLGGSNLLAEILIKQPGLVDVVMDMEAIYRFKSPERICEDLEKQLHFLQDLDAKKIALRRFKQAEELRVGLRYLIGEVDIMSTMEDLSNLADIFLQSICGLAFEEAKRKTGESGPDNFAIVTLGKHGGRELNFGSDLDVIFVYDHLSNASTQVIAELSEYYSSVSQLIFKLSSEMTPAGIAYKMDADLRPEGGGGSLVLSLDGYKEYFNSRARIWERQAMTRARFVAGNPDLGNKFLAVAQQFTYGQRLEYGDLIEISRLRERMVVELAQEAKKGKNVKLGLGGLADIEFIVQILQLKHGGKYPQLCHTNTFEAVSKFAQCGLLEYEVSEQVRKCFLFLRNLECALRLWNPNSKNYLPKDEFSLAILARLLRYSGEDDAQLSARLLEDYEDRTQSVRAFYNKMLDNLLRSSI</sequence>
<proteinExistence type="predicted"/>
<protein>
    <submittedName>
        <fullName evidence="9">Bifunctional [glutamate--ammonia ligase]-adenylyl-L-tyrosine phosphorylase/[glutamate--ammonia-ligase] adenylyltransferase</fullName>
        <ecNumber evidence="9">2.7.7.42</ecNumber>
        <ecNumber evidence="9">2.7.7.89</ecNumber>
    </submittedName>
</protein>
<feature type="domain" description="PII-uridylyltransferase/Glutamine-synthetase adenylyltransferase" evidence="8">
    <location>
        <begin position="918"/>
        <end position="1050"/>
    </location>
</feature>
<dbReference type="Proteomes" id="UP000594464">
    <property type="component" value="Chromosome"/>
</dbReference>
<dbReference type="GO" id="GO:0008882">
    <property type="term" value="F:[glutamate-ammonia-ligase] adenylyltransferase activity"/>
    <property type="evidence" value="ECO:0007669"/>
    <property type="project" value="UniProtKB-EC"/>
</dbReference>
<evidence type="ECO:0000259" key="7">
    <source>
        <dbReference type="Pfam" id="PF03710"/>
    </source>
</evidence>
<evidence type="ECO:0000256" key="6">
    <source>
        <dbReference type="ARBA" id="ARBA00023268"/>
    </source>
</evidence>